<protein>
    <submittedName>
        <fullName evidence="1">Uncharacterized protein</fullName>
    </submittedName>
</protein>
<gene>
    <name evidence="1" type="ORF">FHS72_002772</name>
</gene>
<evidence type="ECO:0000313" key="1">
    <source>
        <dbReference type="EMBL" id="MBB5723135.1"/>
    </source>
</evidence>
<organism evidence="1 2">
    <name type="scientific">Yoonia ponticola</name>
    <dbReference type="NCBI Taxonomy" id="1524255"/>
    <lineage>
        <taxon>Bacteria</taxon>
        <taxon>Pseudomonadati</taxon>
        <taxon>Pseudomonadota</taxon>
        <taxon>Alphaproteobacteria</taxon>
        <taxon>Rhodobacterales</taxon>
        <taxon>Paracoccaceae</taxon>
        <taxon>Yoonia</taxon>
    </lineage>
</organism>
<evidence type="ECO:0000313" key="2">
    <source>
        <dbReference type="Proteomes" id="UP000535415"/>
    </source>
</evidence>
<comment type="caution">
    <text evidence="1">The sequence shown here is derived from an EMBL/GenBank/DDBJ whole genome shotgun (WGS) entry which is preliminary data.</text>
</comment>
<keyword evidence="2" id="KW-1185">Reference proteome</keyword>
<proteinExistence type="predicted"/>
<dbReference type="Proteomes" id="UP000535415">
    <property type="component" value="Unassembled WGS sequence"/>
</dbReference>
<name>A0A7W9BME9_9RHOB</name>
<accession>A0A7W9BME9</accession>
<sequence>MTDRDKAYVLELFERFGTDPFFLWQFKEVSLAKRIADRFEVKSDRLDNADMIGNRLRRHGFLAALRPGKYQLTAQAAILAKDLAGPPRT</sequence>
<dbReference type="AlphaFoldDB" id="A0A7W9BME9"/>
<dbReference type="RefSeq" id="WP_183530067.1">
    <property type="nucleotide sequence ID" value="NZ_JACIJM010000008.1"/>
</dbReference>
<dbReference type="EMBL" id="JACIJM010000008">
    <property type="protein sequence ID" value="MBB5723135.1"/>
    <property type="molecule type" value="Genomic_DNA"/>
</dbReference>
<reference evidence="1 2" key="1">
    <citation type="submission" date="2020-08" db="EMBL/GenBank/DDBJ databases">
        <title>Genomic Encyclopedia of Type Strains, Phase IV (KMG-IV): sequencing the most valuable type-strain genomes for metagenomic binning, comparative biology and taxonomic classification.</title>
        <authorList>
            <person name="Goeker M."/>
        </authorList>
    </citation>
    <scope>NUCLEOTIDE SEQUENCE [LARGE SCALE GENOMIC DNA]</scope>
    <source>
        <strain evidence="1 2">DSM 101064</strain>
    </source>
</reference>